<name>A0A6M3XYN7_9ZZZZ</name>
<dbReference type="EMBL" id="MT145058">
    <property type="protein sequence ID" value="QJI03105.1"/>
    <property type="molecule type" value="Genomic_DNA"/>
</dbReference>
<evidence type="ECO:0000313" key="1">
    <source>
        <dbReference type="EMBL" id="QJI03105.1"/>
    </source>
</evidence>
<reference evidence="1" key="1">
    <citation type="submission" date="2020-03" db="EMBL/GenBank/DDBJ databases">
        <title>The deep terrestrial virosphere.</title>
        <authorList>
            <person name="Holmfeldt K."/>
            <person name="Nilsson E."/>
            <person name="Simone D."/>
            <person name="Lopez-Fernandez M."/>
            <person name="Wu X."/>
            <person name="de Brujin I."/>
            <person name="Lundin D."/>
            <person name="Andersson A."/>
            <person name="Bertilsson S."/>
            <person name="Dopson M."/>
        </authorList>
    </citation>
    <scope>NUCLEOTIDE SEQUENCE</scope>
    <source>
        <strain evidence="1">TM448B04062</strain>
    </source>
</reference>
<sequence length="67" mass="7083">MALPGGQSMPAGGQLSFIPMPNSLQIGLYLYRLSRGVGRAATAIELTILTLTGDAVKLTQVANVWPR</sequence>
<organism evidence="1">
    <name type="scientific">viral metagenome</name>
    <dbReference type="NCBI Taxonomy" id="1070528"/>
    <lineage>
        <taxon>unclassified sequences</taxon>
        <taxon>metagenomes</taxon>
        <taxon>organismal metagenomes</taxon>
    </lineage>
</organism>
<proteinExistence type="predicted"/>
<accession>A0A6M3XYN7</accession>
<protein>
    <submittedName>
        <fullName evidence="1">Uncharacterized protein</fullName>
    </submittedName>
</protein>
<dbReference type="AlphaFoldDB" id="A0A6M3XYN7"/>
<gene>
    <name evidence="1" type="ORF">TM448B04062_0009</name>
</gene>